<dbReference type="Gene3D" id="6.10.250.1080">
    <property type="match status" value="1"/>
</dbReference>
<dbReference type="InterPro" id="IPR033494">
    <property type="entry name" value="NUDE"/>
</dbReference>
<protein>
    <submittedName>
        <fullName evidence="5">Uncharacterized protein</fullName>
    </submittedName>
</protein>
<feature type="region of interest" description="Disordered" evidence="4">
    <location>
        <begin position="350"/>
        <end position="393"/>
    </location>
</feature>
<gene>
    <name evidence="5" type="primary">Contig9643.g492</name>
    <name evidence="5" type="ORF">STYLEM_18618</name>
</gene>
<dbReference type="AlphaFoldDB" id="A0A078B4M5"/>
<dbReference type="GO" id="GO:0005813">
    <property type="term" value="C:centrosome"/>
    <property type="evidence" value="ECO:0007669"/>
    <property type="project" value="TreeGrafter"/>
</dbReference>
<evidence type="ECO:0000256" key="1">
    <source>
        <dbReference type="ARBA" id="ARBA00007429"/>
    </source>
</evidence>
<dbReference type="PANTHER" id="PTHR10921:SF1">
    <property type="entry name" value="NUCLEAR DISTRIBUTION PROTEIN NUDE HOMOLOG"/>
    <property type="match status" value="1"/>
</dbReference>
<dbReference type="GO" id="GO:0007059">
    <property type="term" value="P:chromosome segregation"/>
    <property type="evidence" value="ECO:0007669"/>
    <property type="project" value="TreeGrafter"/>
</dbReference>
<feature type="compositionally biased region" description="Low complexity" evidence="4">
    <location>
        <begin position="320"/>
        <end position="329"/>
    </location>
</feature>
<accession>A0A078B4M5</accession>
<dbReference type="Proteomes" id="UP000039865">
    <property type="component" value="Unassembled WGS sequence"/>
</dbReference>
<reference evidence="5 6" key="1">
    <citation type="submission" date="2014-06" db="EMBL/GenBank/DDBJ databases">
        <authorList>
            <person name="Swart Estienne"/>
        </authorList>
    </citation>
    <scope>NUCLEOTIDE SEQUENCE [LARGE SCALE GENOMIC DNA]</scope>
    <source>
        <strain evidence="5 6">130c</strain>
    </source>
</reference>
<dbReference type="GO" id="GO:0007020">
    <property type="term" value="P:microtubule nucleation"/>
    <property type="evidence" value="ECO:0007669"/>
    <property type="project" value="TreeGrafter"/>
</dbReference>
<feature type="region of interest" description="Disordered" evidence="4">
    <location>
        <begin position="263"/>
        <end position="337"/>
    </location>
</feature>
<feature type="coiled-coil region" evidence="3">
    <location>
        <begin position="23"/>
        <end position="212"/>
    </location>
</feature>
<organism evidence="5 6">
    <name type="scientific">Stylonychia lemnae</name>
    <name type="common">Ciliate</name>
    <dbReference type="NCBI Taxonomy" id="5949"/>
    <lineage>
        <taxon>Eukaryota</taxon>
        <taxon>Sar</taxon>
        <taxon>Alveolata</taxon>
        <taxon>Ciliophora</taxon>
        <taxon>Intramacronucleata</taxon>
        <taxon>Spirotrichea</taxon>
        <taxon>Stichotrichia</taxon>
        <taxon>Sporadotrichida</taxon>
        <taxon>Oxytrichidae</taxon>
        <taxon>Stylonychinae</taxon>
        <taxon>Stylonychia</taxon>
    </lineage>
</organism>
<evidence type="ECO:0000256" key="2">
    <source>
        <dbReference type="ARBA" id="ARBA00023054"/>
    </source>
</evidence>
<keyword evidence="6" id="KW-1185">Reference proteome</keyword>
<feature type="compositionally biased region" description="Basic and acidic residues" evidence="4">
    <location>
        <begin position="289"/>
        <end position="313"/>
    </location>
</feature>
<dbReference type="GO" id="GO:0007100">
    <property type="term" value="P:mitotic centrosome separation"/>
    <property type="evidence" value="ECO:0007669"/>
    <property type="project" value="TreeGrafter"/>
</dbReference>
<dbReference type="PANTHER" id="PTHR10921">
    <property type="entry name" value="NUCLEAR DISTRIBUTION PROTEIN NUDE HOMOLOG 1"/>
    <property type="match status" value="1"/>
</dbReference>
<dbReference type="GO" id="GO:0047496">
    <property type="term" value="P:vesicle transport along microtubule"/>
    <property type="evidence" value="ECO:0007669"/>
    <property type="project" value="TreeGrafter"/>
</dbReference>
<keyword evidence="2 3" id="KW-0175">Coiled coil</keyword>
<name>A0A078B4M5_STYLE</name>
<evidence type="ECO:0000313" key="6">
    <source>
        <dbReference type="Proteomes" id="UP000039865"/>
    </source>
</evidence>
<dbReference type="OrthoDB" id="5877028at2759"/>
<evidence type="ECO:0000256" key="4">
    <source>
        <dbReference type="SAM" id="MobiDB-lite"/>
    </source>
</evidence>
<sequence>MSGVDLDSLEQIYKINELQQLPLNELRDLYKRAIDELMEEKIKYEEYELTSKEYELELETQNDQNVKRVDELEGENDKLIRELDKIRNKYENDRKELVKMEKENEQLKKQLTQTNDNTKIYFQKLKNLEIDNEHLGRDLRVSEQIIQDLEQKLDSQIEELALLQSELEEYKSHSQEQLERLKQQLDETNTELQVKERDLKKLKLQKLMLETNGIGMPHQQNKNNGSFIDNNGQNQTQQQYVSMKTNQPVRLSQGKTGNVLNKLTTHDFTSRNSTNRDRSNTYQTQHAQTHHDDEGTDMFERADHFDASKRPESARYQQPGRSSLLSNSNIGGGTGIFSQTHQNFNLVDGQQSPVKEEQDSTSKGSKALDENPSLNQKDFDQEQEQSQDYQQNQDSYLDESIHRLEDEEGQEPTHHNESQEIKSVEVLQVEDNQDQNAFNSDEQMFQPVSDVKLQFENEVLNNNQNLQAPQQFIVVNRKSNTFIDSSTQQIHQIHESKVEEKKQKHFFNQENLGPYINGHSYGAALNLMANNEFDDNLLTVDLDIEELLECDDIEQTAFINSSKQLLSVIDNVINCIDDRINSKRHNFYGNGANGYYANANAGLGYAQDEYGLGSFSQKNAFIGMNTQGGYHKHQSQSTYLNMATGGQSSNKNLDSRNIMMRSGAIDGRSTGAADNFDKTRKISVLY</sequence>
<feature type="compositionally biased region" description="Low complexity" evidence="4">
    <location>
        <begin position="384"/>
        <end position="393"/>
    </location>
</feature>
<proteinExistence type="inferred from homology"/>
<comment type="similarity">
    <text evidence="1">Belongs to the nudE family.</text>
</comment>
<dbReference type="GO" id="GO:0005871">
    <property type="term" value="C:kinesin complex"/>
    <property type="evidence" value="ECO:0007669"/>
    <property type="project" value="TreeGrafter"/>
</dbReference>
<feature type="compositionally biased region" description="Basic and acidic residues" evidence="4">
    <location>
        <begin position="264"/>
        <end position="279"/>
    </location>
</feature>
<dbReference type="GO" id="GO:0008017">
    <property type="term" value="F:microtubule binding"/>
    <property type="evidence" value="ECO:0007669"/>
    <property type="project" value="InterPro"/>
</dbReference>
<dbReference type="GO" id="GO:0000776">
    <property type="term" value="C:kinetochore"/>
    <property type="evidence" value="ECO:0007669"/>
    <property type="project" value="TreeGrafter"/>
</dbReference>
<dbReference type="GO" id="GO:0000132">
    <property type="term" value="P:establishment of mitotic spindle orientation"/>
    <property type="evidence" value="ECO:0007669"/>
    <property type="project" value="TreeGrafter"/>
</dbReference>
<dbReference type="GO" id="GO:0051642">
    <property type="term" value="P:centrosome localization"/>
    <property type="evidence" value="ECO:0007669"/>
    <property type="project" value="TreeGrafter"/>
</dbReference>
<dbReference type="EMBL" id="CCKQ01017591">
    <property type="protein sequence ID" value="CDW89485.1"/>
    <property type="molecule type" value="Genomic_DNA"/>
</dbReference>
<evidence type="ECO:0000313" key="5">
    <source>
        <dbReference type="EMBL" id="CDW89485.1"/>
    </source>
</evidence>
<evidence type="ECO:0000256" key="3">
    <source>
        <dbReference type="SAM" id="Coils"/>
    </source>
</evidence>
<dbReference type="InParanoid" id="A0A078B4M5"/>